<dbReference type="EMBL" id="CAJJDN010000163">
    <property type="protein sequence ID" value="CAD8125950.1"/>
    <property type="molecule type" value="Genomic_DNA"/>
</dbReference>
<evidence type="ECO:0000313" key="3">
    <source>
        <dbReference type="EMBL" id="CAD8125950.1"/>
    </source>
</evidence>
<evidence type="ECO:0008006" key="5">
    <source>
        <dbReference type="Google" id="ProtNLM"/>
    </source>
</evidence>
<dbReference type="Proteomes" id="UP000692954">
    <property type="component" value="Unassembled WGS sequence"/>
</dbReference>
<feature type="transmembrane region" description="Helical" evidence="1">
    <location>
        <begin position="2489"/>
        <end position="2514"/>
    </location>
</feature>
<feature type="transmembrane region" description="Helical" evidence="1">
    <location>
        <begin position="2405"/>
        <end position="2425"/>
    </location>
</feature>
<dbReference type="InterPro" id="IPR006212">
    <property type="entry name" value="Furin_repeat"/>
</dbReference>
<keyword evidence="1" id="KW-1133">Transmembrane helix</keyword>
<evidence type="ECO:0000256" key="2">
    <source>
        <dbReference type="SAM" id="SignalP"/>
    </source>
</evidence>
<protein>
    <recommendedName>
        <fullName evidence="5">Transmembrane protein</fullName>
    </recommendedName>
</protein>
<feature type="transmembrane region" description="Helical" evidence="1">
    <location>
        <begin position="2431"/>
        <end position="2449"/>
    </location>
</feature>
<keyword evidence="1" id="KW-0812">Transmembrane</keyword>
<evidence type="ECO:0000256" key="1">
    <source>
        <dbReference type="SAM" id="Phobius"/>
    </source>
</evidence>
<feature type="transmembrane region" description="Helical" evidence="1">
    <location>
        <begin position="2601"/>
        <end position="2618"/>
    </location>
</feature>
<evidence type="ECO:0000313" key="4">
    <source>
        <dbReference type="Proteomes" id="UP000692954"/>
    </source>
</evidence>
<feature type="transmembrane region" description="Helical" evidence="1">
    <location>
        <begin position="2630"/>
        <end position="2654"/>
    </location>
</feature>
<feature type="transmembrane region" description="Helical" evidence="1">
    <location>
        <begin position="2287"/>
        <end position="2311"/>
    </location>
</feature>
<feature type="transmembrane region" description="Helical" evidence="1">
    <location>
        <begin position="2565"/>
        <end position="2581"/>
    </location>
</feature>
<reference evidence="3" key="1">
    <citation type="submission" date="2021-01" db="EMBL/GenBank/DDBJ databases">
        <authorList>
            <consortium name="Genoscope - CEA"/>
            <person name="William W."/>
        </authorList>
    </citation>
    <scope>NUCLEOTIDE SEQUENCE</scope>
</reference>
<name>A0A8S1RFW3_9CILI</name>
<accession>A0A8S1RFW3</accession>
<organism evidence="3 4">
    <name type="scientific">Paramecium sonneborni</name>
    <dbReference type="NCBI Taxonomy" id="65129"/>
    <lineage>
        <taxon>Eukaryota</taxon>
        <taxon>Sar</taxon>
        <taxon>Alveolata</taxon>
        <taxon>Ciliophora</taxon>
        <taxon>Intramacronucleata</taxon>
        <taxon>Oligohymenophorea</taxon>
        <taxon>Peniculida</taxon>
        <taxon>Parameciidae</taxon>
        <taxon>Paramecium</taxon>
    </lineage>
</organism>
<keyword evidence="4" id="KW-1185">Reference proteome</keyword>
<keyword evidence="1" id="KW-0472">Membrane</keyword>
<keyword evidence="2" id="KW-0732">Signal</keyword>
<feature type="signal peptide" evidence="2">
    <location>
        <begin position="1"/>
        <end position="16"/>
    </location>
</feature>
<proteinExistence type="predicted"/>
<feature type="chain" id="PRO_5035947605" description="Transmembrane protein" evidence="2">
    <location>
        <begin position="17"/>
        <end position="2758"/>
    </location>
</feature>
<feature type="transmembrane region" description="Helical" evidence="1">
    <location>
        <begin position="2541"/>
        <end position="2558"/>
    </location>
</feature>
<dbReference type="OrthoDB" id="303470at2759"/>
<dbReference type="CDD" id="cd00064">
    <property type="entry name" value="FU"/>
    <property type="match status" value="1"/>
</dbReference>
<sequence>MLLFISIFCYFQVVKSAISTITQTLNPTQQQYTQQLNLTYLQQYIYMTAEFKYVPLSYLYQNNEQNENKYIIFSLSSDKSIAVLAYLKIDQNFKICMEIKLNDNLTQTNSFDVIEILQDPLLIEGNWFTLELRNDFALRKVNITLYQNYNMSNQFNKIYSSFNIDVLEYFELQAGITPDIEQKYNQYFQGPIRLQVMDKSRRFSPLSISCSFNQFYEITQLGYFNNKNFETHQIIYNINKCFGLSGWIKVNKTNEVDIVNVIKILANPNAQISEQIELLNLQYLISQDQNQMQLDYQSYTIPLPLSNSINSLQKSITFELKRSLNDWHYISITYKENKISISLTFPQNPQENIVNIVRQVYMYSDTNQTIFLGGYIKDQKYYYSNTKGQFNQLRYYSRLGSTFPLIRTCHMSCLTCFGPYSNQCLSCQESKNREYFVKTNQCLCKIGYEEVGISLCEDQFPEKDERIIPLSNKIGYDKEYPNVVCSFGYFKYENVCYKCPQVNKKYPCFQCIANPNTWVFEPKCLKTQVQADINDDNSPFVPNDNIISMLFFQDDQYDVYVFQDLELILCEYCKELCLILPFNKECKLSQYEHLEKPTFIICQLTTNFIDGKCKSPIVLCITDILYFREYICNSYFINSITIQNCLSYRRDQCSKCMDGYFQSYDSYQCLPCRIDKCKFCFEYYRENTYYMSIINSNNQINREDLIIGCALCYEGYQFNFIIGECEIILIKNNNCLKQYIDFNSNIICYETNTDDFSKGTLIHNCQFYLYNCNKCIQPIPNQYYCTECQSGYYLSRKTGICYKCSSYDDLFVECKTEYSFQKDQILQQTLGFTFEFSRIYPLNLLSNDISETIYPLSCIDGYIPMSNSCTQGNKVLCYQFDKSCVQCESNQYGTRRLTVMNMTCQECPFYCEYCQIRTQSIQQLNPYYNSSKTFYGYQCLQQSNRESLFIDNFYGHVRPCNSTIPKCQTQITFISSTLSDFKDYIFLVVDTQLEYMTLKAVTILTYQLNVTNHIIFTQSFVQFEIFTNSYVYQILTLQQAEIIFNGYGLSNQQTISFGLLLFQSMQKLVIQNLQLNFSIYHNSTIKTLNIDSFQFYLNNVTIMDSYLKPPLNYDLNLIEPDTNQFGRAYQIFIQNPQIISIINVIIYNMTLLNTTFINLFNSNNVNLDQILIYNLTLIDCSFINTNFLTLFPNIQYQHITITLLQILNCTFLNASILYFTDFYYKGTFNIRDVLFQNSIFINSILINLPQSNSTFISNFTYQHCKFQNSSGLQIRSSSTIKFIKISNCEFYQSSLISSSLYGSNEIQLSFDSIIFSTIKIQDSNLVEIINNNQIFYIISNIDIKGIIAQNLYLNTLEKVFYCQGYSFKLTNVTMFRFSGIIEFQLDNFQIVELLHLIADSNMEQTVNQIFYVSASSLIINDFIIRNQISDDTLFISIFEGINNQVNYKEITHLYINNIQMKKTKFKFSSSIIQISSQIDQKVLIYNSLFVDIWQNQELQDPEISTASLIILNVPQSSVLIQNLTIHNCLISNATDSLILINSKSLNIDQFFADMINKIEFYLKEIKTETDFTLIKQMSYGGLAYIQVQELTIKNSKFYNSVGYYGGVFYILTKFNGIVNLFQLKFENISTFQSPYTLGMGGCFYIDSQYSYLQLNMFDILVTNSSSNYIGGYIYIKPSMYQNIINLQNLQFINVFSQSQSIISFISIYYQQNNSTIYLNNITIINDLDCYQKYLEFYSLINHESEYGFITILGNLISINRLICEGYFQESILHIEFSKSLKLFKASVFNSQFDSQNLLYIKDISQDTPTQIHVAQLSYFNIIDTNQLQNKTTLIGFILSSKCIQAQFENINIYNVICQSCQSGVLSVIINSLIKETKVLFQQIIFNNNICGFNGCLNILSNPSVIKQLIIVKKSKFIKNIAKFGGAIYMNNLQAQIKTTLFLQNKANDSGGAIFYQSQYDIYLEKCYFYKNKASAGGALFLGQNSHIQNKSKLQFSQNSATQFANNIAEQPQFLQLIVNDQQISNNRQKQGQKVIDQPMLKQSLYFPTGIKLSEYEYFNYTSRLFSSIQYTIYLKAYNHIKEEIIFLDETYCQITYGSQETLNLNSQKESLFSLYQIVVFNSTKQYYDLNELLIIHDPYDEQISLMLDIQCTCILEEYRLQFSIQTLKCQIGEYYNEGSCIRCNAAAGYYSVIYNSRSCKRIDIKLINQTNGAMLQLQQSFWRPNLRSDQIEKCQKFPSKCLGGWFPGDFSCTIGSIGALCEACDIYNIRGDGQFLNSGQTQCSICGYLSIQIMLLLISSFWTAFLIIMTVQSTHNSLQKLAQLKVVYLKYQTLYTFSLDQTSILIKMSNNYFQILMVINSFQIDFFNNLRDALYFLGEASNFVTYQIDCTSSEIIQIPIIYSHFIMILLIPFFNFALSTIIYCFSVMTKILRFSQTFIFTTIIYLYIYNQQSILNWGTSLISKRQISGDDYILASVYYFYNTQEHYNWLFKFVIPIIAFLGIIIPLLLFYYLYHHRDNLYNKNSRKVLSYLVNEYSDKSYYWELIKIVQKLLIIIIINFLEQQVLIKGILIYIIIILYYQFLIKFKPYRQSQFNVLEQTISYHVAMTILLSLLLYQIQTLEVKYFQISLIILILYLIFKLIWILIGKIFIAFFKRLDEKFDPIRAIILIRFPGICKIFPSLKKIFMLRKLQKQRILERFCKIKTYLKLKSIKLQYKDQTREQTKPRENKSLLLISQNRNTFISIEKMLTTLGNETLK</sequence>
<dbReference type="PANTHER" id="PTHR11319">
    <property type="entry name" value="G PROTEIN-COUPLED RECEPTOR-RELATED"/>
    <property type="match status" value="1"/>
</dbReference>
<gene>
    <name evidence="3" type="ORF">PSON_ATCC_30995.1.T1630087</name>
</gene>
<dbReference type="PANTHER" id="PTHR11319:SF35">
    <property type="entry name" value="OUTER MEMBRANE PROTEIN PMPC-RELATED"/>
    <property type="match status" value="1"/>
</dbReference>
<comment type="caution">
    <text evidence="3">The sequence shown here is derived from an EMBL/GenBank/DDBJ whole genome shotgun (WGS) entry which is preliminary data.</text>
</comment>